<reference evidence="3 4" key="1">
    <citation type="submission" date="2022-04" db="EMBL/GenBank/DDBJ databases">
        <title>Positive selection, recombination, and allopatry shape intraspecific diversity of widespread and dominant cyanobacteria.</title>
        <authorList>
            <person name="Wei J."/>
            <person name="Shu W."/>
            <person name="Hu C."/>
        </authorList>
    </citation>
    <scope>NUCLEOTIDE SEQUENCE [LARGE SCALE GENOMIC DNA]</scope>
    <source>
        <strain evidence="3 4">DQ-A4</strain>
    </source>
</reference>
<evidence type="ECO:0000313" key="3">
    <source>
        <dbReference type="EMBL" id="MEP0946217.1"/>
    </source>
</evidence>
<evidence type="ECO:0000259" key="2">
    <source>
        <dbReference type="Pfam" id="PF13239"/>
    </source>
</evidence>
<dbReference type="RefSeq" id="WP_190695430.1">
    <property type="nucleotide sequence ID" value="NZ_JAMPKX010000002.1"/>
</dbReference>
<keyword evidence="1" id="KW-1133">Transmembrane helix</keyword>
<proteinExistence type="predicted"/>
<feature type="domain" description="2TM" evidence="2">
    <location>
        <begin position="78"/>
        <end position="163"/>
    </location>
</feature>
<organism evidence="3 4">
    <name type="scientific">Leptolyngbya subtilissima DQ-A4</name>
    <dbReference type="NCBI Taxonomy" id="2933933"/>
    <lineage>
        <taxon>Bacteria</taxon>
        <taxon>Bacillati</taxon>
        <taxon>Cyanobacteriota</taxon>
        <taxon>Cyanophyceae</taxon>
        <taxon>Leptolyngbyales</taxon>
        <taxon>Leptolyngbyaceae</taxon>
        <taxon>Leptolyngbya group</taxon>
        <taxon>Leptolyngbya</taxon>
    </lineage>
</organism>
<dbReference type="EMBL" id="JAMPKX010000002">
    <property type="protein sequence ID" value="MEP0946217.1"/>
    <property type="molecule type" value="Genomic_DNA"/>
</dbReference>
<dbReference type="Pfam" id="PF13239">
    <property type="entry name" value="2TM"/>
    <property type="match status" value="1"/>
</dbReference>
<accession>A0ABV0K2N5</accession>
<gene>
    <name evidence="3" type="ORF">NC992_04985</name>
</gene>
<name>A0ABV0K2N5_9CYAN</name>
<keyword evidence="4" id="KW-1185">Reference proteome</keyword>
<protein>
    <submittedName>
        <fullName evidence="3">2TM domain-containing protein</fullName>
    </submittedName>
</protein>
<keyword evidence="1" id="KW-0472">Membrane</keyword>
<sequence>MADLATDAYTNNGEFLYLAEDAQQILSIAIARQTESGELSRAQLLEIADELGISADTIAAAEREWDVKKYELADQRLFDSQRRQRFHHGLSQFAIFGGFLLLFLVLTGGVGFWGGLVKFLLYLGVAPWGLKLSWDAWRIYRPNEYGYRQEFQRWRRKQQMKRVVGGAMRRLLGPS</sequence>
<evidence type="ECO:0000313" key="4">
    <source>
        <dbReference type="Proteomes" id="UP001482513"/>
    </source>
</evidence>
<dbReference type="Proteomes" id="UP001482513">
    <property type="component" value="Unassembled WGS sequence"/>
</dbReference>
<comment type="caution">
    <text evidence="3">The sequence shown here is derived from an EMBL/GenBank/DDBJ whole genome shotgun (WGS) entry which is preliminary data.</text>
</comment>
<dbReference type="InterPro" id="IPR025698">
    <property type="entry name" value="2TM_dom"/>
</dbReference>
<keyword evidence="1" id="KW-0812">Transmembrane</keyword>
<feature type="transmembrane region" description="Helical" evidence="1">
    <location>
        <begin position="93"/>
        <end position="113"/>
    </location>
</feature>
<evidence type="ECO:0000256" key="1">
    <source>
        <dbReference type="SAM" id="Phobius"/>
    </source>
</evidence>